<feature type="compositionally biased region" description="Low complexity" evidence="1">
    <location>
        <begin position="78"/>
        <end position="111"/>
    </location>
</feature>
<gene>
    <name evidence="3" type="ORF">F8O01_00245</name>
</gene>
<keyword evidence="2" id="KW-1133">Transmembrane helix</keyword>
<organism evidence="3 4">
    <name type="scientific">Pseudoclavibacter chungangensis</name>
    <dbReference type="NCBI Taxonomy" id="587635"/>
    <lineage>
        <taxon>Bacteria</taxon>
        <taxon>Bacillati</taxon>
        <taxon>Actinomycetota</taxon>
        <taxon>Actinomycetes</taxon>
        <taxon>Micrococcales</taxon>
        <taxon>Microbacteriaceae</taxon>
        <taxon>Pseudoclavibacter</taxon>
    </lineage>
</organism>
<feature type="region of interest" description="Disordered" evidence="1">
    <location>
        <begin position="428"/>
        <end position="456"/>
    </location>
</feature>
<protein>
    <submittedName>
        <fullName evidence="3">Uncharacterized protein</fullName>
    </submittedName>
</protein>
<dbReference type="OrthoDB" id="2004788at2"/>
<keyword evidence="2" id="KW-0812">Transmembrane</keyword>
<feature type="compositionally biased region" description="Polar residues" evidence="1">
    <location>
        <begin position="441"/>
        <end position="456"/>
    </location>
</feature>
<evidence type="ECO:0000256" key="1">
    <source>
        <dbReference type="SAM" id="MobiDB-lite"/>
    </source>
</evidence>
<feature type="transmembrane region" description="Helical" evidence="2">
    <location>
        <begin position="280"/>
        <end position="297"/>
    </location>
</feature>
<feature type="compositionally biased region" description="Low complexity" evidence="1">
    <location>
        <begin position="207"/>
        <end position="218"/>
    </location>
</feature>
<sequence length="557" mass="56174">MALTAPEPRTTPERFDTSWPPATPDSAGARDPLAAPEPFGTPGRDAATGPFGPQDFPDTRAPFANHDPVGAPSREPDAAGPSASAPAAGGSGDLLAAAPAASADDAHPLAAEPTGTSASPDADARTVTDADDGSDEPGAASPSDGDSPFDSWFAPHAPVPTRRPVTTSERPPSPFDAPGPLDDPHALGDSPAAPEWRPAPAGPSTSDARAATPDATWPPADPTHEHVPERPTREAPDEPEPANAAASRRGGTAARVLGVLALVIGLGAVGAAILPLTSAWSWIPAVVAIILGVIALVRRAAPRFPAVAGTVLGPVALAIAVLVSFTAVFDAIAGTVLAGTTPTPEPTTVETQEPEAPPVPADVVHEGVGSAVLPIQPIDGLDQPIIVLVSATEAEVPIEVWSLGSAGQRLEKLVDALGPYDGTVAFDAVPPPTAAPDAGTDSGSSDDVTPGDQTSGDVSLEIITEGAWTVTIRSIEALETFGDQTSGTSDTVLRYDGPGGIATIGYTGTGSFSVRRYAENTEVLLNTIGAYEGSVNWPSGASLVTVRAAGPWTITVA</sequence>
<dbReference type="EMBL" id="WBJZ01000001">
    <property type="protein sequence ID" value="KAB1662419.1"/>
    <property type="molecule type" value="Genomic_DNA"/>
</dbReference>
<reference evidence="3 4" key="1">
    <citation type="submission" date="2019-09" db="EMBL/GenBank/DDBJ databases">
        <title>Phylogeny of genus Pseudoclavibacter and closely related genus.</title>
        <authorList>
            <person name="Li Y."/>
        </authorList>
    </citation>
    <scope>NUCLEOTIDE SEQUENCE [LARGE SCALE GENOMIC DNA]</scope>
    <source>
        <strain evidence="3 4">DSM 23821</strain>
    </source>
</reference>
<feature type="compositionally biased region" description="Basic and acidic residues" evidence="1">
    <location>
        <begin position="222"/>
        <end position="236"/>
    </location>
</feature>
<keyword evidence="4" id="KW-1185">Reference proteome</keyword>
<evidence type="ECO:0000256" key="2">
    <source>
        <dbReference type="SAM" id="Phobius"/>
    </source>
</evidence>
<dbReference type="RefSeq" id="WP_158038851.1">
    <property type="nucleotide sequence ID" value="NZ_JACCFV010000001.1"/>
</dbReference>
<proteinExistence type="predicted"/>
<evidence type="ECO:0000313" key="3">
    <source>
        <dbReference type="EMBL" id="KAB1662419.1"/>
    </source>
</evidence>
<feature type="region of interest" description="Disordered" evidence="1">
    <location>
        <begin position="1"/>
        <end position="249"/>
    </location>
</feature>
<evidence type="ECO:0000313" key="4">
    <source>
        <dbReference type="Proteomes" id="UP000467240"/>
    </source>
</evidence>
<comment type="caution">
    <text evidence="3">The sequence shown here is derived from an EMBL/GenBank/DDBJ whole genome shotgun (WGS) entry which is preliminary data.</text>
</comment>
<feature type="transmembrane region" description="Helical" evidence="2">
    <location>
        <begin position="304"/>
        <end position="329"/>
    </location>
</feature>
<feature type="transmembrane region" description="Helical" evidence="2">
    <location>
        <begin position="256"/>
        <end position="274"/>
    </location>
</feature>
<keyword evidence="2" id="KW-0472">Membrane</keyword>
<accession>A0A7J5C3R9</accession>
<dbReference type="AlphaFoldDB" id="A0A7J5C3R9"/>
<dbReference type="Proteomes" id="UP000467240">
    <property type="component" value="Unassembled WGS sequence"/>
</dbReference>
<name>A0A7J5C3R9_9MICO</name>